<dbReference type="HAMAP" id="MF_00926">
    <property type="entry name" value="DksA"/>
    <property type="match status" value="1"/>
</dbReference>
<dbReference type="PANTHER" id="PTHR33823:SF2">
    <property type="entry name" value="RNA POLYMERASE-BINDING TRANSCRIPTION FACTOR DKSA"/>
    <property type="match status" value="1"/>
</dbReference>
<feature type="binding site" evidence="4">
    <location>
        <position position="125"/>
    </location>
    <ligand>
        <name>Zn(2+)</name>
        <dbReference type="ChEBI" id="CHEBI:29105"/>
    </ligand>
</feature>
<dbReference type="RefSeq" id="WP_053819879.1">
    <property type="nucleotide sequence ID" value="NZ_CP006911.1"/>
</dbReference>
<dbReference type="KEGG" id="tsn:W908_03085"/>
<dbReference type="SUPFAM" id="SSF109635">
    <property type="entry name" value="DnaK suppressor protein DksA, alpha-hairpin domain"/>
    <property type="match status" value="1"/>
</dbReference>
<dbReference type="Pfam" id="PF01258">
    <property type="entry name" value="zf-dskA_traR"/>
    <property type="match status" value="1"/>
</dbReference>
<evidence type="ECO:0000313" key="9">
    <source>
        <dbReference type="Proteomes" id="UP000068905"/>
    </source>
</evidence>
<evidence type="ECO:0000256" key="1">
    <source>
        <dbReference type="ARBA" id="ARBA00022723"/>
    </source>
</evidence>
<proteinExistence type="inferred from homology"/>
<keyword evidence="3 4" id="KW-0862">Zinc</keyword>
<sequence length="137" mass="15869">MTAEPNFDEIPAYIPKKGEEFMSAGQLKHFILKLKVWREQLVFEAESTINHIQEDSAPVADINDRATIEEEFALELRTRDRERKLINKIDKTLHLIDMGDYGYCKTCGIEIALNRLEARPTADKCIDCKTVEERKEI</sequence>
<comment type="subcellular location">
    <subcellularLocation>
        <location evidence="4">Cytoplasm</location>
    </subcellularLocation>
</comment>
<evidence type="ECO:0000313" key="8">
    <source>
        <dbReference type="EMBL" id="ALE01666.1"/>
    </source>
</evidence>
<dbReference type="AlphaFoldDB" id="A0A0M5KSX1"/>
<dbReference type="InterPro" id="IPR048489">
    <property type="entry name" value="DksA_N"/>
</dbReference>
<dbReference type="PANTHER" id="PTHR33823">
    <property type="entry name" value="RNA POLYMERASE-BINDING TRANSCRIPTION FACTOR DKSA-RELATED"/>
    <property type="match status" value="1"/>
</dbReference>
<dbReference type="Proteomes" id="UP000068905">
    <property type="component" value="Chromosome"/>
</dbReference>
<reference evidence="8 9" key="1">
    <citation type="journal article" date="2015" name="Genome Announc.">
        <title>Genome Sequence of 'Candidatus Thioglobus singularis' Strain PS1, a Mixotroph from the SUP05 Clade of Marine Gammaproteobacteria.</title>
        <authorList>
            <person name="Marshall K.T."/>
            <person name="Morris R.M."/>
        </authorList>
    </citation>
    <scope>NUCLEOTIDE SEQUENCE [LARGE SCALE GENOMIC DNA]</scope>
    <source>
        <strain evidence="8 9">PS1</strain>
    </source>
</reference>
<feature type="binding site" evidence="4">
    <location>
        <position position="128"/>
    </location>
    <ligand>
        <name>Zn(2+)</name>
        <dbReference type="ChEBI" id="CHEBI:29105"/>
    </ligand>
</feature>
<dbReference type="EMBL" id="CP006911">
    <property type="protein sequence ID" value="ALE01666.1"/>
    <property type="molecule type" value="Genomic_DNA"/>
</dbReference>
<dbReference type="NCBIfam" id="TIGR02420">
    <property type="entry name" value="dksA"/>
    <property type="match status" value="1"/>
</dbReference>
<keyword evidence="2 4" id="KW-0863">Zinc-finger</keyword>
<protein>
    <recommendedName>
        <fullName evidence="4">RNA polymerase-binding transcription factor DksA</fullName>
    </recommendedName>
</protein>
<gene>
    <name evidence="4" type="primary">dksA</name>
    <name evidence="8" type="ORF">W908_03085</name>
</gene>
<evidence type="ECO:0000259" key="7">
    <source>
        <dbReference type="Pfam" id="PF21157"/>
    </source>
</evidence>
<dbReference type="Gene3D" id="1.20.120.910">
    <property type="entry name" value="DksA, coiled-coil domain"/>
    <property type="match status" value="1"/>
</dbReference>
<dbReference type="PROSITE" id="PS51128">
    <property type="entry name" value="ZF_DKSA_2"/>
    <property type="match status" value="1"/>
</dbReference>
<keyword evidence="9" id="KW-1185">Reference proteome</keyword>
<keyword evidence="4" id="KW-0963">Cytoplasm</keyword>
<feature type="domain" description="Zinc finger DksA/TraR C4-type" evidence="6">
    <location>
        <begin position="99"/>
        <end position="134"/>
    </location>
</feature>
<dbReference type="GO" id="GO:0008270">
    <property type="term" value="F:zinc ion binding"/>
    <property type="evidence" value="ECO:0007669"/>
    <property type="project" value="UniProtKB-UniRule"/>
</dbReference>
<dbReference type="GO" id="GO:0010468">
    <property type="term" value="P:regulation of gene expression"/>
    <property type="evidence" value="ECO:0007669"/>
    <property type="project" value="UniProtKB-UniRule"/>
</dbReference>
<dbReference type="InterPro" id="IPR037187">
    <property type="entry name" value="DnaK_N"/>
</dbReference>
<evidence type="ECO:0000256" key="3">
    <source>
        <dbReference type="ARBA" id="ARBA00022833"/>
    </source>
</evidence>
<dbReference type="GO" id="GO:0005737">
    <property type="term" value="C:cytoplasm"/>
    <property type="evidence" value="ECO:0007669"/>
    <property type="project" value="UniProtKB-SubCell"/>
</dbReference>
<evidence type="ECO:0000256" key="5">
    <source>
        <dbReference type="PROSITE-ProRule" id="PRU00510"/>
    </source>
</evidence>
<comment type="subunit">
    <text evidence="4">Interacts directly with the RNA polymerase.</text>
</comment>
<feature type="binding site" evidence="4">
    <location>
        <position position="107"/>
    </location>
    <ligand>
        <name>Zn(2+)</name>
        <dbReference type="ChEBI" id="CHEBI:29105"/>
    </ligand>
</feature>
<feature type="zinc finger region" description="dksA C4-type" evidence="5">
    <location>
        <begin position="104"/>
        <end position="128"/>
    </location>
</feature>
<evidence type="ECO:0000259" key="6">
    <source>
        <dbReference type="Pfam" id="PF01258"/>
    </source>
</evidence>
<dbReference type="SUPFAM" id="SSF57716">
    <property type="entry name" value="Glucocorticoid receptor-like (DNA-binding domain)"/>
    <property type="match status" value="1"/>
</dbReference>
<dbReference type="InterPro" id="IPR000962">
    <property type="entry name" value="Znf_DskA_TraR"/>
</dbReference>
<keyword evidence="1 4" id="KW-0479">Metal-binding</keyword>
<accession>A0A0M5KSX1</accession>
<evidence type="ECO:0000256" key="2">
    <source>
        <dbReference type="ARBA" id="ARBA00022771"/>
    </source>
</evidence>
<dbReference type="InterPro" id="IPR012784">
    <property type="entry name" value="DksA_RNA_pol-bd"/>
</dbReference>
<comment type="similarity">
    <text evidence="4">Belongs to the DksA family.</text>
</comment>
<evidence type="ECO:0000256" key="4">
    <source>
        <dbReference type="HAMAP-Rule" id="MF_00926"/>
    </source>
</evidence>
<comment type="function">
    <text evidence="4">Transcription factor that acts by binding directly to the RNA polymerase (RNAP). Required for negative regulation of rRNA expression and positive regulation of several amino acid biosynthesis promoters. Also required for regulation of fis expression.</text>
</comment>
<organism evidence="8 9">
    <name type="scientific">Candidatus Pseudothioglobus singularis PS1</name>
    <dbReference type="NCBI Taxonomy" id="1125411"/>
    <lineage>
        <taxon>Bacteria</taxon>
        <taxon>Pseudomonadati</taxon>
        <taxon>Pseudomonadota</taxon>
        <taxon>Gammaproteobacteria</taxon>
        <taxon>Candidatus Pseudothioglobaceae</taxon>
        <taxon>Candidatus Pseudothioglobus</taxon>
    </lineage>
</organism>
<dbReference type="Pfam" id="PF21157">
    <property type="entry name" value="DksA_N"/>
    <property type="match status" value="1"/>
</dbReference>
<dbReference type="STRING" id="1125411.W908_03085"/>
<feature type="domain" description="DnaK suppressor protein DksA N-terminal" evidence="7">
    <location>
        <begin position="26"/>
        <end position="96"/>
    </location>
</feature>
<dbReference type="PATRIC" id="fig|1125411.7.peg.602"/>
<name>A0A0M5KSX1_9GAMM</name>
<feature type="binding site" evidence="4">
    <location>
        <position position="104"/>
    </location>
    <ligand>
        <name>Zn(2+)</name>
        <dbReference type="ChEBI" id="CHEBI:29105"/>
    </ligand>
</feature>
<dbReference type="OrthoDB" id="9803742at2"/>